<comment type="caution">
    <text evidence="2">The sequence shown here is derived from an EMBL/GenBank/DDBJ whole genome shotgun (WGS) entry which is preliminary data.</text>
</comment>
<evidence type="ECO:0000313" key="3">
    <source>
        <dbReference type="Proteomes" id="UP001363151"/>
    </source>
</evidence>
<dbReference type="EMBL" id="JBBJCI010000217">
    <property type="protein sequence ID" value="KAK7240080.1"/>
    <property type="molecule type" value="Genomic_DNA"/>
</dbReference>
<proteinExistence type="predicted"/>
<accession>A0ABR1FWD7</accession>
<feature type="region of interest" description="Disordered" evidence="1">
    <location>
        <begin position="1"/>
        <end position="33"/>
    </location>
</feature>
<protein>
    <submittedName>
        <fullName evidence="2">Uncharacterized protein</fullName>
    </submittedName>
</protein>
<reference evidence="2 3" key="1">
    <citation type="submission" date="2024-03" db="EMBL/GenBank/DDBJ databases">
        <title>Aureococcus anophagefferens CCMP1851 and Kratosvirus quantuckense: Draft genome of a second virus-susceptible host strain in the model system.</title>
        <authorList>
            <person name="Chase E."/>
            <person name="Truchon A.R."/>
            <person name="Schepens W."/>
            <person name="Wilhelm S.W."/>
        </authorList>
    </citation>
    <scope>NUCLEOTIDE SEQUENCE [LARGE SCALE GENOMIC DNA]</scope>
    <source>
        <strain evidence="2 3">CCMP1851</strain>
    </source>
</reference>
<feature type="region of interest" description="Disordered" evidence="1">
    <location>
        <begin position="93"/>
        <end position="142"/>
    </location>
</feature>
<sequence>MERTRGLEGRAAGPRCGDGRAARAPRGSGQQRRVLQVKLARALDDAGDAKDALHGATAAQAREVELLQTELAATRDDLRDVKASFHKTLEVLVADDGAGPAKPRRDDAPESTASPPAALAEEPASPPRDRTQTDTLPYGLSV</sequence>
<evidence type="ECO:0000313" key="2">
    <source>
        <dbReference type="EMBL" id="KAK7240080.1"/>
    </source>
</evidence>
<keyword evidence="3" id="KW-1185">Reference proteome</keyword>
<feature type="compositionally biased region" description="Low complexity" evidence="1">
    <location>
        <begin position="110"/>
        <end position="123"/>
    </location>
</feature>
<evidence type="ECO:0000256" key="1">
    <source>
        <dbReference type="SAM" id="MobiDB-lite"/>
    </source>
</evidence>
<gene>
    <name evidence="2" type="ORF">SO694_00116094</name>
</gene>
<name>A0ABR1FWD7_AURAN</name>
<dbReference type="Proteomes" id="UP001363151">
    <property type="component" value="Unassembled WGS sequence"/>
</dbReference>
<organism evidence="2 3">
    <name type="scientific">Aureococcus anophagefferens</name>
    <name type="common">Harmful bloom alga</name>
    <dbReference type="NCBI Taxonomy" id="44056"/>
    <lineage>
        <taxon>Eukaryota</taxon>
        <taxon>Sar</taxon>
        <taxon>Stramenopiles</taxon>
        <taxon>Ochrophyta</taxon>
        <taxon>Pelagophyceae</taxon>
        <taxon>Pelagomonadales</taxon>
        <taxon>Pelagomonadaceae</taxon>
        <taxon>Aureococcus</taxon>
    </lineage>
</organism>